<keyword evidence="7" id="KW-1185">Reference proteome</keyword>
<dbReference type="InterPro" id="IPR017911">
    <property type="entry name" value="MacB-like_ATP-bd"/>
</dbReference>
<dbReference type="InterPro" id="IPR003593">
    <property type="entry name" value="AAA+_ATPase"/>
</dbReference>
<evidence type="ECO:0000313" key="7">
    <source>
        <dbReference type="Proteomes" id="UP000183995"/>
    </source>
</evidence>
<dbReference type="SUPFAM" id="SSF52540">
    <property type="entry name" value="P-loop containing nucleoside triphosphate hydrolases"/>
    <property type="match status" value="1"/>
</dbReference>
<proteinExistence type="inferred from homology"/>
<dbReference type="OrthoDB" id="9802264at2"/>
<accession>A0A1M5YTP9</accession>
<name>A0A1M5YTP9_9FIRM</name>
<keyword evidence="4 6" id="KW-0067">ATP-binding</keyword>
<dbReference type="PROSITE" id="PS00211">
    <property type="entry name" value="ABC_TRANSPORTER_1"/>
    <property type="match status" value="1"/>
</dbReference>
<dbReference type="RefSeq" id="WP_073080235.1">
    <property type="nucleotide sequence ID" value="NZ_FQXV01000010.1"/>
</dbReference>
<evidence type="ECO:0000256" key="2">
    <source>
        <dbReference type="ARBA" id="ARBA00022448"/>
    </source>
</evidence>
<evidence type="ECO:0000256" key="1">
    <source>
        <dbReference type="ARBA" id="ARBA00005417"/>
    </source>
</evidence>
<dbReference type="GO" id="GO:0098796">
    <property type="term" value="C:membrane protein complex"/>
    <property type="evidence" value="ECO:0007669"/>
    <property type="project" value="UniProtKB-ARBA"/>
</dbReference>
<dbReference type="GO" id="GO:0005524">
    <property type="term" value="F:ATP binding"/>
    <property type="evidence" value="ECO:0007669"/>
    <property type="project" value="UniProtKB-KW"/>
</dbReference>
<organism evidence="6 7">
    <name type="scientific">Sporobacter termitidis DSM 10068</name>
    <dbReference type="NCBI Taxonomy" id="1123282"/>
    <lineage>
        <taxon>Bacteria</taxon>
        <taxon>Bacillati</taxon>
        <taxon>Bacillota</taxon>
        <taxon>Clostridia</taxon>
        <taxon>Eubacteriales</taxon>
        <taxon>Oscillospiraceae</taxon>
        <taxon>Sporobacter</taxon>
    </lineage>
</organism>
<dbReference type="PROSITE" id="PS50893">
    <property type="entry name" value="ABC_TRANSPORTER_2"/>
    <property type="match status" value="1"/>
</dbReference>
<dbReference type="PANTHER" id="PTHR42798:SF6">
    <property type="entry name" value="CELL DIVISION ATP-BINDING PROTEIN FTSE"/>
    <property type="match status" value="1"/>
</dbReference>
<evidence type="ECO:0000256" key="3">
    <source>
        <dbReference type="ARBA" id="ARBA00022741"/>
    </source>
</evidence>
<dbReference type="Pfam" id="PF00005">
    <property type="entry name" value="ABC_tran"/>
    <property type="match status" value="1"/>
</dbReference>
<dbReference type="InterPro" id="IPR003439">
    <property type="entry name" value="ABC_transporter-like_ATP-bd"/>
</dbReference>
<dbReference type="PANTHER" id="PTHR42798">
    <property type="entry name" value="LIPOPROTEIN-RELEASING SYSTEM ATP-BINDING PROTEIN LOLD"/>
    <property type="match status" value="1"/>
</dbReference>
<dbReference type="SMART" id="SM00382">
    <property type="entry name" value="AAA"/>
    <property type="match status" value="1"/>
</dbReference>
<dbReference type="GO" id="GO:0016887">
    <property type="term" value="F:ATP hydrolysis activity"/>
    <property type="evidence" value="ECO:0007669"/>
    <property type="project" value="InterPro"/>
</dbReference>
<dbReference type="GO" id="GO:0022857">
    <property type="term" value="F:transmembrane transporter activity"/>
    <property type="evidence" value="ECO:0007669"/>
    <property type="project" value="UniProtKB-ARBA"/>
</dbReference>
<dbReference type="EMBL" id="FQXV01000010">
    <property type="protein sequence ID" value="SHI15200.1"/>
    <property type="molecule type" value="Genomic_DNA"/>
</dbReference>
<sequence>MLICINDVYKIYGEGLENEVRALNGVSLEIDYGEYVSIIGTSGSGKSTLMNILGCLDVPTRGAYLLDDISVRELSDNDLSRIRSLKVGFIFQGYNLIPTLTAYENVELPMIYQGVPAGQRRAAILEALERVDMTGRMGHHPSELSGGQQQRVAIARAIATKAPIIMADEPTGALDSKTGAQIMDTLSELNKTGSTVILITHDLAISKRANRIVQLKDGKIVGDKVKEELAQ</sequence>
<dbReference type="AlphaFoldDB" id="A0A1M5YTP9"/>
<evidence type="ECO:0000313" key="6">
    <source>
        <dbReference type="EMBL" id="SHI15200.1"/>
    </source>
</evidence>
<evidence type="ECO:0000259" key="5">
    <source>
        <dbReference type="PROSITE" id="PS50893"/>
    </source>
</evidence>
<protein>
    <submittedName>
        <fullName evidence="6">Putative ABC transport system ATP-binding protein</fullName>
    </submittedName>
</protein>
<comment type="similarity">
    <text evidence="1">Belongs to the ABC transporter superfamily.</text>
</comment>
<keyword evidence="3" id="KW-0547">Nucleotide-binding</keyword>
<dbReference type="InterPro" id="IPR027417">
    <property type="entry name" value="P-loop_NTPase"/>
</dbReference>
<dbReference type="Proteomes" id="UP000183995">
    <property type="component" value="Unassembled WGS sequence"/>
</dbReference>
<keyword evidence="2" id="KW-0813">Transport</keyword>
<evidence type="ECO:0000256" key="4">
    <source>
        <dbReference type="ARBA" id="ARBA00022840"/>
    </source>
</evidence>
<gene>
    <name evidence="6" type="ORF">SAMN02745823_02837</name>
</gene>
<dbReference type="Gene3D" id="3.40.50.300">
    <property type="entry name" value="P-loop containing nucleotide triphosphate hydrolases"/>
    <property type="match status" value="1"/>
</dbReference>
<dbReference type="CDD" id="cd03255">
    <property type="entry name" value="ABC_MJ0796_LolCDE_FtsE"/>
    <property type="match status" value="1"/>
</dbReference>
<reference evidence="6 7" key="1">
    <citation type="submission" date="2016-11" db="EMBL/GenBank/DDBJ databases">
        <authorList>
            <person name="Jaros S."/>
            <person name="Januszkiewicz K."/>
            <person name="Wedrychowicz H."/>
        </authorList>
    </citation>
    <scope>NUCLEOTIDE SEQUENCE [LARGE SCALE GENOMIC DNA]</scope>
    <source>
        <strain evidence="6 7">DSM 10068</strain>
    </source>
</reference>
<dbReference type="InterPro" id="IPR017871">
    <property type="entry name" value="ABC_transporter-like_CS"/>
</dbReference>
<dbReference type="STRING" id="1123282.SAMN02745823_02837"/>
<dbReference type="FunFam" id="3.40.50.300:FF:000032">
    <property type="entry name" value="Export ABC transporter ATP-binding protein"/>
    <property type="match status" value="1"/>
</dbReference>
<feature type="domain" description="ABC transporter" evidence="5">
    <location>
        <begin position="3"/>
        <end position="231"/>
    </location>
</feature>